<comment type="caution">
    <text evidence="3">The sequence shown here is derived from an EMBL/GenBank/DDBJ whole genome shotgun (WGS) entry which is preliminary data.</text>
</comment>
<keyword evidence="1" id="KW-1133">Transmembrane helix</keyword>
<evidence type="ECO:0000256" key="1">
    <source>
        <dbReference type="SAM" id="Phobius"/>
    </source>
</evidence>
<proteinExistence type="predicted"/>
<sequence>MYYQYKNILATAVIVAAFVFFVANVSSAAWNWGDPIIPQCNISSYDSTTGKTSLQKPCTQCHLLELIQNLIDFVTKGLMPVLGTLFFIIGGFFILLGGANPSMVQQGKSIMWSTTMGIVIILVAWLITNTIIISLIGGTAVQGYDPTKWFQFNCTPTSITPVP</sequence>
<keyword evidence="1" id="KW-0812">Transmembrane</keyword>
<protein>
    <submittedName>
        <fullName evidence="3">Uncharacterized protein</fullName>
    </submittedName>
</protein>
<name>A0A0G1KD89_9BACT</name>
<evidence type="ECO:0000313" key="3">
    <source>
        <dbReference type="EMBL" id="KKT81573.1"/>
    </source>
</evidence>
<dbReference type="Pfam" id="PF18895">
    <property type="entry name" value="T4SS_pilin"/>
    <property type="match status" value="1"/>
</dbReference>
<feature type="transmembrane region" description="Helical" evidence="1">
    <location>
        <begin position="78"/>
        <end position="98"/>
    </location>
</feature>
<dbReference type="EMBL" id="LCJR01000017">
    <property type="protein sequence ID" value="KKT81573.1"/>
    <property type="molecule type" value="Genomic_DNA"/>
</dbReference>
<evidence type="ECO:0000313" key="4">
    <source>
        <dbReference type="Proteomes" id="UP000034032"/>
    </source>
</evidence>
<gene>
    <name evidence="3" type="ORF">UW79_C0017G0013</name>
</gene>
<dbReference type="AlphaFoldDB" id="A0A0G1KD89"/>
<organism evidence="3 4">
    <name type="scientific">Candidatus Yanofskybacteria bacterium GW2011_GWA2_44_9</name>
    <dbReference type="NCBI Taxonomy" id="1619025"/>
    <lineage>
        <taxon>Bacteria</taxon>
        <taxon>Candidatus Yanofskyibacteriota</taxon>
    </lineage>
</organism>
<keyword evidence="1" id="KW-0472">Membrane</keyword>
<dbReference type="Proteomes" id="UP000034032">
    <property type="component" value="Unassembled WGS sequence"/>
</dbReference>
<feature type="transmembrane region" description="Helical" evidence="1">
    <location>
        <begin position="110"/>
        <end position="136"/>
    </location>
</feature>
<reference evidence="3 4" key="1">
    <citation type="journal article" date="2015" name="Nature">
        <title>rRNA introns, odd ribosomes, and small enigmatic genomes across a large radiation of phyla.</title>
        <authorList>
            <person name="Brown C.T."/>
            <person name="Hug L.A."/>
            <person name="Thomas B.C."/>
            <person name="Sharon I."/>
            <person name="Castelle C.J."/>
            <person name="Singh A."/>
            <person name="Wilkins M.J."/>
            <person name="Williams K.H."/>
            <person name="Banfield J.F."/>
        </authorList>
    </citation>
    <scope>NUCLEOTIDE SEQUENCE [LARGE SCALE GENOMIC DNA]</scope>
</reference>
<dbReference type="InterPro" id="IPR043993">
    <property type="entry name" value="T4SS_pilin"/>
</dbReference>
<accession>A0A0G1KD89</accession>
<dbReference type="PATRIC" id="fig|1619025.3.peg.674"/>
<evidence type="ECO:0000256" key="2">
    <source>
        <dbReference type="SAM" id="SignalP"/>
    </source>
</evidence>
<keyword evidence="2" id="KW-0732">Signal</keyword>
<feature type="signal peptide" evidence="2">
    <location>
        <begin position="1"/>
        <end position="28"/>
    </location>
</feature>
<feature type="chain" id="PRO_5002538131" evidence="2">
    <location>
        <begin position="29"/>
        <end position="163"/>
    </location>
</feature>